<proteinExistence type="predicted"/>
<dbReference type="Proteomes" id="UP000094065">
    <property type="component" value="Unassembled WGS sequence"/>
</dbReference>
<name>A0A1E3HEN1_9TREE</name>
<dbReference type="EMBL" id="AWGJ01000012">
    <property type="protein sequence ID" value="ODN73891.1"/>
    <property type="molecule type" value="Genomic_DNA"/>
</dbReference>
<evidence type="ECO:0000313" key="2">
    <source>
        <dbReference type="Proteomes" id="UP000094065"/>
    </source>
</evidence>
<sequence length="349" mass="38748">MALSRCTRPLIRTTAMSAPAYSTLTDNITGAASAASQTIANLVKQYIVHDVAKTGFGEGTNDLYNAARPSYPADALKIIHDTLAPTPRALKIIEPGSGTGIFSRLLLRAPSSEYPTFDIDTLVGVEPSEGMRNSWWRELEKAGLGKRQELDGGQAVEGRKVGTVDGGFDALGKVKEYGLTNVREGGGVDGVIIAQAWHWCPDHAAALREIASFLLPGAPLILIWNLESQSPSWQGLLRKTYQPFDLGSPQYYKGWWRKMFENPVYGELFEVQEEKQVGWSAEMTEQGVLDRLLSKSYLTEQHLKGAEREKLVDSLQRIIHEGDKDWVDQENGVFKYNYNTDVVICRRKA</sequence>
<dbReference type="GeneID" id="30158717"/>
<evidence type="ECO:0000313" key="1">
    <source>
        <dbReference type="EMBL" id="ODN73891.1"/>
    </source>
</evidence>
<comment type="caution">
    <text evidence="1">The sequence shown here is derived from an EMBL/GenBank/DDBJ whole genome shotgun (WGS) entry which is preliminary data.</text>
</comment>
<reference evidence="1 2" key="1">
    <citation type="submission" date="2016-06" db="EMBL/GenBank/DDBJ databases">
        <title>Evolution of pathogenesis and genome organization in the Tremellales.</title>
        <authorList>
            <person name="Cuomo C."/>
            <person name="Litvintseva A."/>
            <person name="Heitman J."/>
            <person name="Chen Y."/>
            <person name="Sun S."/>
            <person name="Springer D."/>
            <person name="Dromer F."/>
            <person name="Young S."/>
            <person name="Zeng Q."/>
            <person name="Chapman S."/>
            <person name="Gujja S."/>
            <person name="Saif S."/>
            <person name="Birren B."/>
        </authorList>
    </citation>
    <scope>NUCLEOTIDE SEQUENCE [LARGE SCALE GENOMIC DNA]</scope>
    <source>
        <strain evidence="1 2">CBS 6039</strain>
    </source>
</reference>
<organism evidence="1 2">
    <name type="scientific">Cryptococcus amylolentus CBS 6039</name>
    <dbReference type="NCBI Taxonomy" id="1295533"/>
    <lineage>
        <taxon>Eukaryota</taxon>
        <taxon>Fungi</taxon>
        <taxon>Dikarya</taxon>
        <taxon>Basidiomycota</taxon>
        <taxon>Agaricomycotina</taxon>
        <taxon>Tremellomycetes</taxon>
        <taxon>Tremellales</taxon>
        <taxon>Cryptococcaceae</taxon>
        <taxon>Cryptococcus</taxon>
    </lineage>
</organism>
<keyword evidence="2" id="KW-1185">Reference proteome</keyword>
<dbReference type="SUPFAM" id="SSF53335">
    <property type="entry name" value="S-adenosyl-L-methionine-dependent methyltransferases"/>
    <property type="match status" value="1"/>
</dbReference>
<dbReference type="AlphaFoldDB" id="A0A1E3HEN1"/>
<dbReference type="STRING" id="1295533.A0A1E3HEN1"/>
<protein>
    <submittedName>
        <fullName evidence="1">Uncharacterized protein</fullName>
    </submittedName>
</protein>
<dbReference type="RefSeq" id="XP_018989753.1">
    <property type="nucleotide sequence ID" value="XM_019142110.1"/>
</dbReference>
<dbReference type="OrthoDB" id="66144at2759"/>
<dbReference type="InterPro" id="IPR029063">
    <property type="entry name" value="SAM-dependent_MTases_sf"/>
</dbReference>
<gene>
    <name evidence="1" type="ORF">L202_07408</name>
</gene>
<dbReference type="Gene3D" id="3.40.50.150">
    <property type="entry name" value="Vaccinia Virus protein VP39"/>
    <property type="match status" value="1"/>
</dbReference>
<accession>A0A1E3HEN1</accession>